<feature type="compositionally biased region" description="Acidic residues" evidence="1">
    <location>
        <begin position="255"/>
        <end position="264"/>
    </location>
</feature>
<dbReference type="Proteomes" id="UP000188268">
    <property type="component" value="Unassembled WGS sequence"/>
</dbReference>
<dbReference type="InterPro" id="IPR025558">
    <property type="entry name" value="DUF4283"/>
</dbReference>
<dbReference type="OrthoDB" id="1002401at2759"/>
<evidence type="ECO:0000313" key="3">
    <source>
        <dbReference type="EMBL" id="OMO71151.1"/>
    </source>
</evidence>
<dbReference type="AlphaFoldDB" id="A0A1R3HLP4"/>
<dbReference type="Pfam" id="PF14111">
    <property type="entry name" value="DUF4283"/>
    <property type="match status" value="1"/>
</dbReference>
<feature type="domain" description="DUF4283" evidence="2">
    <location>
        <begin position="73"/>
        <end position="146"/>
    </location>
</feature>
<organism evidence="3 4">
    <name type="scientific">Corchorus capsularis</name>
    <name type="common">Jute</name>
    <dbReference type="NCBI Taxonomy" id="210143"/>
    <lineage>
        <taxon>Eukaryota</taxon>
        <taxon>Viridiplantae</taxon>
        <taxon>Streptophyta</taxon>
        <taxon>Embryophyta</taxon>
        <taxon>Tracheophyta</taxon>
        <taxon>Spermatophyta</taxon>
        <taxon>Magnoliopsida</taxon>
        <taxon>eudicotyledons</taxon>
        <taxon>Gunneridae</taxon>
        <taxon>Pentapetalae</taxon>
        <taxon>rosids</taxon>
        <taxon>malvids</taxon>
        <taxon>Malvales</taxon>
        <taxon>Malvaceae</taxon>
        <taxon>Grewioideae</taxon>
        <taxon>Apeibeae</taxon>
        <taxon>Corchorus</taxon>
    </lineage>
</organism>
<protein>
    <recommendedName>
        <fullName evidence="2">DUF4283 domain-containing protein</fullName>
    </recommendedName>
</protein>
<dbReference type="EMBL" id="AWWV01011696">
    <property type="protein sequence ID" value="OMO71151.1"/>
    <property type="molecule type" value="Genomic_DNA"/>
</dbReference>
<feature type="compositionally biased region" description="Polar residues" evidence="1">
    <location>
        <begin position="242"/>
        <end position="252"/>
    </location>
</feature>
<comment type="caution">
    <text evidence="3">The sequence shown here is derived from an EMBL/GenBank/DDBJ whole genome shotgun (WGS) entry which is preliminary data.</text>
</comment>
<proteinExistence type="predicted"/>
<sequence>MAEQFMESDSDKATEDVVDISDDDTVAPDEEMIADRLNNDKKEQPSFSEKVRGKPRAKLFDQGDLFGALDDTKLLGRNIGYKTLLAKVIGLWNPKGDFELIEIGEGFFIAKFYLDEDLRYVLEEGPWMIFGHYLTMRRWRPDFWPSETVIDTTAAWIRFLELAVEYYNEIVLLALGNLVGRALKVDNKRISLQEENLLVRQRGPIRKFLPPLALGKCNASNRNTGSRIAALENEVVDVPDRGQSSHTNSAHDGSNEEDDMGDQEMSDRHICSSTSSNHRTRDPPNSQVSKRSCPGDPAETTLEKESPLIFFV</sequence>
<name>A0A1R3HLP4_COCAP</name>
<accession>A0A1R3HLP4</accession>
<dbReference type="STRING" id="210143.A0A1R3HLP4"/>
<keyword evidence="4" id="KW-1185">Reference proteome</keyword>
<reference evidence="3 4" key="1">
    <citation type="submission" date="2013-09" db="EMBL/GenBank/DDBJ databases">
        <title>Corchorus capsularis genome sequencing.</title>
        <authorList>
            <person name="Alam M."/>
            <person name="Haque M.S."/>
            <person name="Islam M.S."/>
            <person name="Emdad E.M."/>
            <person name="Islam M.M."/>
            <person name="Ahmed B."/>
            <person name="Halim A."/>
            <person name="Hossen Q.M.M."/>
            <person name="Hossain M.Z."/>
            <person name="Ahmed R."/>
            <person name="Khan M.M."/>
            <person name="Islam R."/>
            <person name="Rashid M.M."/>
            <person name="Khan S.A."/>
            <person name="Rahman M.S."/>
            <person name="Alam M."/>
        </authorList>
    </citation>
    <scope>NUCLEOTIDE SEQUENCE [LARGE SCALE GENOMIC DNA]</scope>
    <source>
        <strain evidence="4">cv. CVL-1</strain>
        <tissue evidence="3">Whole seedling</tissue>
    </source>
</reference>
<feature type="region of interest" description="Disordered" evidence="1">
    <location>
        <begin position="1"/>
        <end position="26"/>
    </location>
</feature>
<gene>
    <name evidence="3" type="ORF">CCACVL1_18398</name>
</gene>
<feature type="compositionally biased region" description="Acidic residues" evidence="1">
    <location>
        <begin position="16"/>
        <end position="26"/>
    </location>
</feature>
<feature type="region of interest" description="Disordered" evidence="1">
    <location>
        <begin position="234"/>
        <end position="312"/>
    </location>
</feature>
<evidence type="ECO:0000313" key="4">
    <source>
        <dbReference type="Proteomes" id="UP000188268"/>
    </source>
</evidence>
<dbReference type="InterPro" id="IPR040256">
    <property type="entry name" value="At4g02000-like"/>
</dbReference>
<dbReference type="Gramene" id="OMO71151">
    <property type="protein sequence ID" value="OMO71151"/>
    <property type="gene ID" value="CCACVL1_18398"/>
</dbReference>
<evidence type="ECO:0000256" key="1">
    <source>
        <dbReference type="SAM" id="MobiDB-lite"/>
    </source>
</evidence>
<feature type="compositionally biased region" description="Polar residues" evidence="1">
    <location>
        <begin position="271"/>
        <end position="290"/>
    </location>
</feature>
<evidence type="ECO:0000259" key="2">
    <source>
        <dbReference type="Pfam" id="PF14111"/>
    </source>
</evidence>
<dbReference type="PANTHER" id="PTHR31286">
    <property type="entry name" value="GLYCINE-RICH CELL WALL STRUCTURAL PROTEIN 1.8-LIKE"/>
    <property type="match status" value="1"/>
</dbReference>
<dbReference type="PANTHER" id="PTHR31286:SF99">
    <property type="entry name" value="DUF4283 DOMAIN-CONTAINING PROTEIN"/>
    <property type="match status" value="1"/>
</dbReference>